<dbReference type="SUPFAM" id="SSF48371">
    <property type="entry name" value="ARM repeat"/>
    <property type="match status" value="1"/>
</dbReference>
<gene>
    <name evidence="3" type="ORF">CGL2_11346177</name>
</gene>
<dbReference type="InterPro" id="IPR027417">
    <property type="entry name" value="P-loop_NTPase"/>
</dbReference>
<name>B6ALE4_9BACT</name>
<dbReference type="EMBL" id="DS995259">
    <property type="protein sequence ID" value="EDZ40398.1"/>
    <property type="molecule type" value="Genomic_DNA"/>
</dbReference>
<feature type="domain" description="Nephrocystin 3-like N-terminal" evidence="2">
    <location>
        <begin position="301"/>
        <end position="411"/>
    </location>
</feature>
<dbReference type="Pfam" id="PF24883">
    <property type="entry name" value="NPHP3_N"/>
    <property type="match status" value="1"/>
</dbReference>
<dbReference type="InterPro" id="IPR056884">
    <property type="entry name" value="NPHP3-like_N"/>
</dbReference>
<reference evidence="3" key="2">
    <citation type="journal article" date="2008" name="PLoS Biol.">
        <title>Population genomic analysis of strain variation in Leptospirillum group II bacteria involved in acid mine drainage formation.</title>
        <authorList>
            <person name="Simmons S.L."/>
            <person name="Dibartolo G."/>
            <person name="Denef V.J."/>
            <person name="Goltsman D.S."/>
            <person name="Thelen M.P."/>
            <person name="Banfield J.F."/>
        </authorList>
    </citation>
    <scope>NUCLEOTIDE SEQUENCE [LARGE SCALE GENOMIC DNA]</scope>
</reference>
<dbReference type="InterPro" id="IPR016024">
    <property type="entry name" value="ARM-type_fold"/>
</dbReference>
<sequence>MLRGAHRGYAYQDLLIATRLTDLLLGDIDKAVVDQKLVPNDRFDDLTLFEISGQRERVQIKSLSVIAPLSLASFIRDWRKLKLDILLDCALADRNGPGSQARTNLYRIVMSDSLPDDPILRHVLRISAPDPGPFVPEMNSIRLRFDLDALWPITSILSSIAQIASRSFAFMRDGRFTREDLAWFCNHSVIELQAPSASLDLTNPGIAERLLIDRVTHDIGAGSYPNKNRSPVDVAAAMVRTVMGARGGTGSVSATNLLKQAQLRQDFGSVARAHPIDTTIEVPRGTTIADIERNISIAADNSAPLLVIGPPGQGKSWICQRVQDELRKSDWLVAEHYCFLGDADGERQARVQSDQVIGSLLHRLSDADPTIVFEQRPRFSADDRLLIEAITRSRDRNPQCRIALLVDGLDHVTRVLGPVFGVTNPSEILAERLAALKLPQGSVIVVFSQPGHHLRPFREAGAIEMDMPGLEANELKQLAFRWHLLELSAFRRPNGEELDDNKVNTFLDLLAGRSGGNALYATYLCREVLRSLASSIDPVNTLRTLPTFDGTLAAYYSHLCNALGDGQWVADIITLLDFAISRAELHEMRPDLGNRIDSALDQLGPVLIERAMQGGIRVYHESFSLYWLEKVVNHPPSTLARLNQVAEWLNSKGLFLDSRAFRFLFPTLARANRYQEIVDKVDLDFVWRSVAAGFAASAIQANLAIAAKCAALFNDWPSVVRCIELSRAAESYEDERLETMLVDFADVAMELLGAQTFASRLLFDGNITVPARAGLQLCSKVDANGVPAPWEEYLDSFGRESKNDNTSYGEVSDREVSLAVLRGGLRVKTSTDANSIDIEHLARYLNAAKLQPSRVIEIALNTLGVKETRNLISYLSEPGLYALALAEHLMNSENTEEQMIAAQLVASTINAKECAGEAYRILRFEISADIFEPTDLVEARDHLFKLTRGVQEPQVQYHPVPILQWVDVCTVAARRDQFGLVTAEALIQGEGWYRCWLRFVIALCRAEIQEPSQQATDVLEGLRLLLNDLGPFAGNPRACDLYQVHPIIISTIKRAISLVSDELWTEATQILLQVSDETSTTIKGEMSGPLPRDILLDLIVSTSNSNRYEINNKIISTILKEDTTRRYYSDIAGFYLVAARLALMSNEKKGAQQHWESACKLLVAYGWRKDPTIYELLDPLDDLISVGKEEVQERLEVLQPLCKRVLLHTDGSGTRGARAQWWTLLADADPLSLAGLITPALLDHCNEPMEELEKARIELWCSQYKSADPFIAGVCRLTLKGGLQSVDADALDRLTLSQAPAQEISNLLRLLVARADEHPMNYSSSDNTELLEADSRLIEKINQVASSQALPLVLPLTLQNVNDRKNHINQILDTYLKDMAQGLNIVDFDVGVRGLSRAIDLWRMRPYNVTHVQWDPERFTNVIGYRLLELLQNERISEAELAIRKLADELIYLNSENNLLKGIAEGLVKHGFSAQAVLAYTLHWTSTRGRGGWMNFGGATNLSSLHDAIRLDAKTALEVLSDEIYKAILRRFGTSGISQALILAFGTLEWGNAILWPNGQTTAKIAFSAWDKAAQVIETRLPRTSETDDPDLPYYRTQRPTSAFSQADIALVLAILGGIGHPSREQKRRSLLAIQAIARIHPKMVCEALGIAFQHIKDPANTAWLLASIQEMDTNDIMVKCCHDHLTRLTKSQHLIVRTLSRQWLNKVEAIPEPPPLCDPIPELLNHANSDPIRISDHEAFRNDTNSELPPDTDVRRKVKSLLYSAAKARINLSEELVPRLRFAATEELVRIINGEDYKQRLSSQLESLCSRAEFRWPDAFIAPYEATEEVLQRLGGMARMACAQEGEIIQDPIEWEGKLAKVLMGKPQLLLAFESTRVPRPNYPLPPRHYDPIWRELESKALGNSTISGILAAVKEDHYLAGTTFLEPLSSIPVCTDPRYNGWRVIAVYETSVSSPNEMSWPVKDLKIVDRFATIEQRQVGDPNGLTMPPFGKGDFDSWTITSTLGRLPRLTRTGPLICIDSSSIHATDGGKGLGYASYPLNLSFDLVNILDLKPGKQLFELDGQDDRVAVVSRNWRACYVVSDYEMDWPILCGTDILIRPDLLDRISQMFGSSIVWREYIKGDIELIEQR</sequence>
<keyword evidence="1" id="KW-0677">Repeat</keyword>
<accession>B6ALE4</accession>
<reference evidence="3" key="1">
    <citation type="journal article" date="2004" name="Nature">
        <title>Community structure and metabolism through reconstruction of microbial genomes from the environment.</title>
        <authorList>
            <person name="Tyson G.W."/>
            <person name="Chapman J."/>
            <person name="Hugenholtz P."/>
            <person name="Allen E.E."/>
            <person name="Ram R.J."/>
            <person name="Richardson P.M."/>
            <person name="Solovyev V.V."/>
            <person name="Rubin E.M."/>
            <person name="Rokhsar D.S."/>
            <person name="Banfield J.F."/>
        </authorList>
    </citation>
    <scope>NUCLEOTIDE SEQUENCE [LARGE SCALE GENOMIC DNA]</scope>
</reference>
<organism evidence="3">
    <name type="scientific">Leptospirillum sp. Group II '5-way CG'</name>
    <dbReference type="NCBI Taxonomy" id="419541"/>
    <lineage>
        <taxon>Bacteria</taxon>
        <taxon>Pseudomonadati</taxon>
        <taxon>Nitrospirota</taxon>
        <taxon>Nitrospiria</taxon>
        <taxon>Nitrospirales</taxon>
        <taxon>Nitrospiraceae</taxon>
        <taxon>Leptospirillum</taxon>
    </lineage>
</organism>
<protein>
    <recommendedName>
        <fullName evidence="2">Nephrocystin 3-like N-terminal domain-containing protein</fullName>
    </recommendedName>
</protein>
<evidence type="ECO:0000313" key="3">
    <source>
        <dbReference type="EMBL" id="EDZ40398.1"/>
    </source>
</evidence>
<evidence type="ECO:0000256" key="1">
    <source>
        <dbReference type="ARBA" id="ARBA00022737"/>
    </source>
</evidence>
<evidence type="ECO:0000259" key="2">
    <source>
        <dbReference type="Pfam" id="PF24883"/>
    </source>
</evidence>
<dbReference type="SUPFAM" id="SSF52540">
    <property type="entry name" value="P-loop containing nucleoside triphosphate hydrolases"/>
    <property type="match status" value="1"/>
</dbReference>
<proteinExistence type="predicted"/>